<dbReference type="Gene3D" id="3.10.490.10">
    <property type="entry name" value="Gamma-glutamyl cyclotransferase-like"/>
    <property type="match status" value="1"/>
</dbReference>
<dbReference type="RefSeq" id="XP_031024620.1">
    <property type="nucleotide sequence ID" value="XM_031169372.1"/>
</dbReference>
<comment type="caution">
    <text evidence="5">The sequence shown here is derived from an EMBL/GenBank/DDBJ whole genome shotgun (WGS) entry which is preliminary data.</text>
</comment>
<dbReference type="AlphaFoldDB" id="A0A507C849"/>
<dbReference type="CDD" id="cd06661">
    <property type="entry name" value="GGCT_like"/>
    <property type="match status" value="1"/>
</dbReference>
<dbReference type="Pfam" id="PF06094">
    <property type="entry name" value="GGACT"/>
    <property type="match status" value="1"/>
</dbReference>
<evidence type="ECO:0000256" key="3">
    <source>
        <dbReference type="ARBA" id="ARBA00030602"/>
    </source>
</evidence>
<reference evidence="5 6" key="1">
    <citation type="journal article" date="2019" name="Sci. Rep.">
        <title>Comparative genomics of chytrid fungi reveal insights into the obligate biotrophic and pathogenic lifestyle of Synchytrium endobioticum.</title>
        <authorList>
            <person name="van de Vossenberg B.T.L.H."/>
            <person name="Warris S."/>
            <person name="Nguyen H.D.T."/>
            <person name="van Gent-Pelzer M.P.E."/>
            <person name="Joly D.L."/>
            <person name="van de Geest H.C."/>
            <person name="Bonants P.J.M."/>
            <person name="Smith D.S."/>
            <person name="Levesque C.A."/>
            <person name="van der Lee T.A.J."/>
        </authorList>
    </citation>
    <scope>NUCLEOTIDE SEQUENCE [LARGE SCALE GENOMIC DNA]</scope>
    <source>
        <strain evidence="5 6">JEL517</strain>
    </source>
</reference>
<dbReference type="SUPFAM" id="SSF110857">
    <property type="entry name" value="Gamma-glutamyl cyclotransferase-like"/>
    <property type="match status" value="1"/>
</dbReference>
<comment type="similarity">
    <text evidence="1">Belongs to the gamma-glutamylcyclotransferase family.</text>
</comment>
<dbReference type="PANTHER" id="PTHR31544:SF2">
    <property type="entry name" value="AIG2-LIKE PROTEIN D"/>
    <property type="match status" value="1"/>
</dbReference>
<dbReference type="OrthoDB" id="1044435at2759"/>
<keyword evidence="2" id="KW-0808">Transferase</keyword>
<dbReference type="InterPro" id="IPR045038">
    <property type="entry name" value="AIG2-like"/>
</dbReference>
<evidence type="ECO:0000256" key="2">
    <source>
        <dbReference type="ARBA" id="ARBA00022679"/>
    </source>
</evidence>
<keyword evidence="6" id="KW-1185">Reference proteome</keyword>
<proteinExistence type="inferred from homology"/>
<feature type="domain" description="Gamma-glutamylcyclotransferase AIG2-like" evidence="4">
    <location>
        <begin position="8"/>
        <end position="124"/>
    </location>
</feature>
<evidence type="ECO:0000259" key="4">
    <source>
        <dbReference type="Pfam" id="PF06094"/>
    </source>
</evidence>
<dbReference type="PANTHER" id="PTHR31544">
    <property type="entry name" value="AIG2-LIKE PROTEIN D"/>
    <property type="match status" value="1"/>
</dbReference>
<evidence type="ECO:0000256" key="1">
    <source>
        <dbReference type="ARBA" id="ARBA00008861"/>
    </source>
</evidence>
<dbReference type="InterPro" id="IPR013024">
    <property type="entry name" value="GGCT-like"/>
</dbReference>
<evidence type="ECO:0000313" key="6">
    <source>
        <dbReference type="Proteomes" id="UP000319731"/>
    </source>
</evidence>
<dbReference type="InterPro" id="IPR009288">
    <property type="entry name" value="AIG2-like_dom"/>
</dbReference>
<dbReference type="Proteomes" id="UP000319731">
    <property type="component" value="Unassembled WGS sequence"/>
</dbReference>
<accession>A0A507C849</accession>
<dbReference type="EMBL" id="QEAO01000018">
    <property type="protein sequence ID" value="TPX33703.1"/>
    <property type="molecule type" value="Genomic_DNA"/>
</dbReference>
<dbReference type="InterPro" id="IPR036568">
    <property type="entry name" value="GGCT-like_sf"/>
</dbReference>
<gene>
    <name evidence="5" type="ORF">SmJEL517_g03444</name>
</gene>
<protein>
    <recommendedName>
        <fullName evidence="3">Putative gamma-glutamylcyclotransferase</fullName>
    </recommendedName>
</protein>
<sequence>MTDKPVPLFFYGTLQSPLVYSRVISRHFGSAFTQPKMVPAVLKGYYRRRVKDAVYPAITASPDHQVEGHLAYVQTQKEVDILDVFEGEDYQRTPVKVTLSNNDIVDAHVYVWIAEKDYLEDLEWHLDQFEQQGAPKWVTDIDEFENVDAMRAATK</sequence>
<dbReference type="GO" id="GO:0016740">
    <property type="term" value="F:transferase activity"/>
    <property type="evidence" value="ECO:0007669"/>
    <property type="project" value="UniProtKB-KW"/>
</dbReference>
<dbReference type="GeneID" id="42004669"/>
<evidence type="ECO:0000313" key="5">
    <source>
        <dbReference type="EMBL" id="TPX33703.1"/>
    </source>
</evidence>
<organism evidence="5 6">
    <name type="scientific">Synchytrium microbalum</name>
    <dbReference type="NCBI Taxonomy" id="1806994"/>
    <lineage>
        <taxon>Eukaryota</taxon>
        <taxon>Fungi</taxon>
        <taxon>Fungi incertae sedis</taxon>
        <taxon>Chytridiomycota</taxon>
        <taxon>Chytridiomycota incertae sedis</taxon>
        <taxon>Chytridiomycetes</taxon>
        <taxon>Synchytriales</taxon>
        <taxon>Synchytriaceae</taxon>
        <taxon>Synchytrium</taxon>
    </lineage>
</organism>
<name>A0A507C849_9FUNG</name>